<dbReference type="GO" id="GO:0009055">
    <property type="term" value="F:electron transfer activity"/>
    <property type="evidence" value="ECO:0007669"/>
    <property type="project" value="InterPro"/>
</dbReference>
<feature type="domain" description="Adenylosuccinate lyase C-terminal" evidence="5">
    <location>
        <begin position="178"/>
        <end position="252"/>
    </location>
</feature>
<reference evidence="6" key="1">
    <citation type="journal article" date="2014" name="Front. Microbiol.">
        <title>High frequency of phylogenetically diverse reductive dehalogenase-homologous genes in deep subseafloor sedimentary metagenomes.</title>
        <authorList>
            <person name="Kawai M."/>
            <person name="Futagami T."/>
            <person name="Toyoda A."/>
            <person name="Takaki Y."/>
            <person name="Nishi S."/>
            <person name="Hori S."/>
            <person name="Arai W."/>
            <person name="Tsubouchi T."/>
            <person name="Morono Y."/>
            <person name="Uchiyama I."/>
            <person name="Ito T."/>
            <person name="Fujiyama A."/>
            <person name="Inagaki F."/>
            <person name="Takami H."/>
        </authorList>
    </citation>
    <scope>NUCLEOTIDE SEQUENCE</scope>
    <source>
        <strain evidence="6">Expedition CK06-06</strain>
    </source>
</reference>
<evidence type="ECO:0008006" key="7">
    <source>
        <dbReference type="Google" id="ProtNLM"/>
    </source>
</evidence>
<dbReference type="InterPro" id="IPR012255">
    <property type="entry name" value="ETF_b"/>
</dbReference>
<evidence type="ECO:0000256" key="1">
    <source>
        <dbReference type="ARBA" id="ARBA00007557"/>
    </source>
</evidence>
<dbReference type="InterPro" id="IPR014730">
    <property type="entry name" value="ETF_a/b_N"/>
</dbReference>
<dbReference type="Gene3D" id="3.40.50.620">
    <property type="entry name" value="HUPs"/>
    <property type="match status" value="1"/>
</dbReference>
<gene>
    <name evidence="6" type="ORF">S06H3_03894</name>
</gene>
<evidence type="ECO:0000259" key="5">
    <source>
        <dbReference type="SMART" id="SM00998"/>
    </source>
</evidence>
<evidence type="ECO:0000256" key="3">
    <source>
        <dbReference type="ARBA" id="ARBA00022982"/>
    </source>
</evidence>
<dbReference type="InterPro" id="IPR008948">
    <property type="entry name" value="L-Aspartase-like"/>
</dbReference>
<name>X1LKP6_9ZZZZ</name>
<dbReference type="GO" id="GO:0003824">
    <property type="term" value="F:catalytic activity"/>
    <property type="evidence" value="ECO:0007669"/>
    <property type="project" value="InterPro"/>
</dbReference>
<dbReference type="SMART" id="SM00998">
    <property type="entry name" value="ADSL_C"/>
    <property type="match status" value="1"/>
</dbReference>
<evidence type="ECO:0000313" key="6">
    <source>
        <dbReference type="EMBL" id="GAH94698.1"/>
    </source>
</evidence>
<keyword evidence="2" id="KW-0813">Transport</keyword>
<dbReference type="InterPro" id="IPR019468">
    <property type="entry name" value="AdenyloSucc_lyase_C"/>
</dbReference>
<dbReference type="PANTHER" id="PTHR21294">
    <property type="entry name" value="ELECTRON TRANSFER FLAVOPROTEIN BETA-SUBUNIT"/>
    <property type="match status" value="1"/>
</dbReference>
<comment type="similarity">
    <text evidence="1">Belongs to the ETF beta-subunit/FixA family.</text>
</comment>
<feature type="non-terminal residue" evidence="6">
    <location>
        <position position="1"/>
    </location>
</feature>
<evidence type="ECO:0000256" key="2">
    <source>
        <dbReference type="ARBA" id="ARBA00022448"/>
    </source>
</evidence>
<dbReference type="SUPFAM" id="SSF48557">
    <property type="entry name" value="L-aspartase-like"/>
    <property type="match status" value="1"/>
</dbReference>
<dbReference type="SUPFAM" id="SSF52402">
    <property type="entry name" value="Adenine nucleotide alpha hydrolases-like"/>
    <property type="match status" value="1"/>
</dbReference>
<dbReference type="PANTHER" id="PTHR21294:SF8">
    <property type="entry name" value="ELECTRON TRANSFER FLAVOPROTEIN SUBUNIT BETA"/>
    <property type="match status" value="1"/>
</dbReference>
<accession>X1LKP6</accession>
<evidence type="ECO:0000259" key="4">
    <source>
        <dbReference type="SMART" id="SM00893"/>
    </source>
</evidence>
<proteinExistence type="inferred from homology"/>
<protein>
    <recommendedName>
        <fullName evidence="7">Electron transfer flavoprotein alpha/beta-subunit N-terminal domain-containing protein</fullName>
    </recommendedName>
</protein>
<dbReference type="CDD" id="cd01714">
    <property type="entry name" value="ETF_beta"/>
    <property type="match status" value="1"/>
</dbReference>
<dbReference type="InterPro" id="IPR014729">
    <property type="entry name" value="Rossmann-like_a/b/a_fold"/>
</dbReference>
<keyword evidence="3" id="KW-0249">Electron transport</keyword>
<dbReference type="InterPro" id="IPR033948">
    <property type="entry name" value="ETF_beta_N"/>
</dbReference>
<sequence length="262" mass="28632">DEYALEAAVQLKEKLGGTVTAVTVGPKEWDDVLRRALAMGADRAIRIDEDVVTADSHVVARILEALLRNLPYALILFGAQSEDFGSGQLGVMVAEMLGIPHATLVVSLQVKEGEVRVSRELEGGVLELYSLKLPALLTVQTGINRPRYVSFASIKKAREKELKVMSLGELGLSPETLAPLIMLELGRSIGKQTAHKVTADLAKKALEQGITLKEALLASPIASEHLTPRQIDDLFDPYRQVKVCSKITRDMVAITLKEREED</sequence>
<feature type="domain" description="Electron transfer flavoprotein alpha/beta-subunit N-terminal" evidence="4">
    <location>
        <begin position="1"/>
        <end position="174"/>
    </location>
</feature>
<dbReference type="AlphaFoldDB" id="X1LKP6"/>
<dbReference type="Pfam" id="PF10397">
    <property type="entry name" value="ADSL_C"/>
    <property type="match status" value="1"/>
</dbReference>
<dbReference type="EMBL" id="BARV01001317">
    <property type="protein sequence ID" value="GAH94698.1"/>
    <property type="molecule type" value="Genomic_DNA"/>
</dbReference>
<comment type="caution">
    <text evidence="6">The sequence shown here is derived from an EMBL/GenBank/DDBJ whole genome shotgun (WGS) entry which is preliminary data.</text>
</comment>
<dbReference type="SMART" id="SM00893">
    <property type="entry name" value="ETF"/>
    <property type="match status" value="1"/>
</dbReference>
<organism evidence="6">
    <name type="scientific">marine sediment metagenome</name>
    <dbReference type="NCBI Taxonomy" id="412755"/>
    <lineage>
        <taxon>unclassified sequences</taxon>
        <taxon>metagenomes</taxon>
        <taxon>ecological metagenomes</taxon>
    </lineage>
</organism>
<dbReference type="Pfam" id="PF01012">
    <property type="entry name" value="ETF"/>
    <property type="match status" value="1"/>
</dbReference>